<gene>
    <name evidence="4" type="ORF">GGR48_000329</name>
</gene>
<name>A0A7W6A689_9SPHN</name>
<dbReference type="EMBL" id="JACIDH010000001">
    <property type="protein sequence ID" value="MBB3877926.1"/>
    <property type="molecule type" value="Genomic_DNA"/>
</dbReference>
<sequence>MNAITMRIVRTAGGMTRHVPCLAPPPAPKGKKKRHVPDPIKTNGDTGAEELRLLVERAERIEQEIKGMQDDLKDVFAEGTARGFDKKAIKRVIATRKKRREEHLEEEAVYETYAQSLGMI</sequence>
<dbReference type="InterPro" id="IPR046367">
    <property type="entry name" value="GapR-like_DNA-bd"/>
</dbReference>
<keyword evidence="5" id="KW-1185">Reference proteome</keyword>
<reference evidence="4 5" key="1">
    <citation type="submission" date="2020-08" db="EMBL/GenBank/DDBJ databases">
        <title>Genomic Encyclopedia of Type Strains, Phase IV (KMG-IV): sequencing the most valuable type-strain genomes for metagenomic binning, comparative biology and taxonomic classification.</title>
        <authorList>
            <person name="Goeker M."/>
        </authorList>
    </citation>
    <scope>NUCLEOTIDE SEQUENCE [LARGE SCALE GENOMIC DNA]</scope>
    <source>
        <strain evidence="4 5">DSM 19512</strain>
    </source>
</reference>
<evidence type="ECO:0000259" key="3">
    <source>
        <dbReference type="Pfam" id="PF10073"/>
    </source>
</evidence>
<feature type="domain" description="GapR-like DNA-binding" evidence="3">
    <location>
        <begin position="48"/>
        <end position="118"/>
    </location>
</feature>
<dbReference type="GO" id="GO:0003677">
    <property type="term" value="F:DNA binding"/>
    <property type="evidence" value="ECO:0007669"/>
    <property type="project" value="InterPro"/>
</dbReference>
<feature type="coiled-coil region" evidence="1">
    <location>
        <begin position="51"/>
        <end position="78"/>
    </location>
</feature>
<proteinExistence type="predicted"/>
<evidence type="ECO:0000313" key="5">
    <source>
        <dbReference type="Proteomes" id="UP000538670"/>
    </source>
</evidence>
<dbReference type="Proteomes" id="UP000538670">
    <property type="component" value="Unassembled WGS sequence"/>
</dbReference>
<dbReference type="Pfam" id="PF10073">
    <property type="entry name" value="GapR_DNA-bd"/>
    <property type="match status" value="1"/>
</dbReference>
<evidence type="ECO:0000313" key="4">
    <source>
        <dbReference type="EMBL" id="MBB3877926.1"/>
    </source>
</evidence>
<keyword evidence="1" id="KW-0175">Coiled coil</keyword>
<accession>A0A7W6A689</accession>
<dbReference type="AlphaFoldDB" id="A0A7W6A689"/>
<organism evidence="4 5">
    <name type="scientific">Sphingomonas pseudosanguinis</name>
    <dbReference type="NCBI Taxonomy" id="413712"/>
    <lineage>
        <taxon>Bacteria</taxon>
        <taxon>Pseudomonadati</taxon>
        <taxon>Pseudomonadota</taxon>
        <taxon>Alphaproteobacteria</taxon>
        <taxon>Sphingomonadales</taxon>
        <taxon>Sphingomonadaceae</taxon>
        <taxon>Sphingomonas</taxon>
    </lineage>
</organism>
<feature type="region of interest" description="Disordered" evidence="2">
    <location>
        <begin position="16"/>
        <end position="47"/>
    </location>
</feature>
<comment type="caution">
    <text evidence="4">The sequence shown here is derived from an EMBL/GenBank/DDBJ whole genome shotgun (WGS) entry which is preliminary data.</text>
</comment>
<evidence type="ECO:0000256" key="2">
    <source>
        <dbReference type="SAM" id="MobiDB-lite"/>
    </source>
</evidence>
<dbReference type="RefSeq" id="WP_240456149.1">
    <property type="nucleotide sequence ID" value="NZ_JACIDH010000001.1"/>
</dbReference>
<evidence type="ECO:0000256" key="1">
    <source>
        <dbReference type="SAM" id="Coils"/>
    </source>
</evidence>
<protein>
    <submittedName>
        <fullName evidence="4">Uncharacterized protein (UPF0335 family)</fullName>
    </submittedName>
</protein>